<keyword evidence="4" id="KW-1185">Reference proteome</keyword>
<dbReference type="Pfam" id="PF10356">
    <property type="entry name" value="RRG7"/>
    <property type="match status" value="2"/>
</dbReference>
<evidence type="ECO:0000256" key="2">
    <source>
        <dbReference type="ARBA" id="ARBA00023128"/>
    </source>
</evidence>
<evidence type="ECO:0008006" key="5">
    <source>
        <dbReference type="Google" id="ProtNLM"/>
    </source>
</evidence>
<dbReference type="GO" id="GO:0003676">
    <property type="term" value="F:nucleic acid binding"/>
    <property type="evidence" value="ECO:0007669"/>
    <property type="project" value="InterPro"/>
</dbReference>
<comment type="subcellular location">
    <subcellularLocation>
        <location evidence="1">Mitochondrion</location>
    </subcellularLocation>
</comment>
<gene>
    <name evidence="3" type="ORF">VE01_08063</name>
</gene>
<organism evidence="3 4">
    <name type="scientific">Pseudogymnoascus verrucosus</name>
    <dbReference type="NCBI Taxonomy" id="342668"/>
    <lineage>
        <taxon>Eukaryota</taxon>
        <taxon>Fungi</taxon>
        <taxon>Dikarya</taxon>
        <taxon>Ascomycota</taxon>
        <taxon>Pezizomycotina</taxon>
        <taxon>Leotiomycetes</taxon>
        <taxon>Thelebolales</taxon>
        <taxon>Thelebolaceae</taxon>
        <taxon>Pseudogymnoascus</taxon>
    </lineage>
</organism>
<dbReference type="InterPro" id="IPR018828">
    <property type="entry name" value="RRG7"/>
</dbReference>
<reference evidence="3 4" key="1">
    <citation type="submission" date="2016-03" db="EMBL/GenBank/DDBJ databases">
        <title>Comparative genomics of Pseudogymnoascus destructans, the fungus causing white-nose syndrome of bats.</title>
        <authorList>
            <person name="Palmer J.M."/>
            <person name="Drees K.P."/>
            <person name="Foster J.T."/>
            <person name="Lindner D.L."/>
        </authorList>
    </citation>
    <scope>NUCLEOTIDE SEQUENCE [LARGE SCALE GENOMIC DNA]</scope>
    <source>
        <strain evidence="3 4">UAMH 10579</strain>
    </source>
</reference>
<dbReference type="InterPro" id="IPR011335">
    <property type="entry name" value="Restrct_endonuc-II-like"/>
</dbReference>
<dbReference type="Gene3D" id="3.40.1350.10">
    <property type="match status" value="1"/>
</dbReference>
<dbReference type="GeneID" id="28841449"/>
<sequence length="239" mass="26653">MMLLQPLYRQHRSCLLRISKYSYSTAAEKLKEQPREYTEKEIVYPDRLNANHHDLETYLAYASRSGLDSKSTVYVGTHYEYTVQEVLKRLGFSLQQTGGASDYGIDLLGEWKLPAVPLNLRVLVQCKALAKKSGPNFVRELEGAFAGAPSGWQGNGVIGLLVSQKPATKGMREALARSRWPMGAITCTGEGRLVQMLWNNRANEEGLTGVGVGIRYKGGNLNEEEIHLTFKGENMETEP</sequence>
<proteinExistence type="predicted"/>
<evidence type="ECO:0000313" key="4">
    <source>
        <dbReference type="Proteomes" id="UP000091956"/>
    </source>
</evidence>
<dbReference type="PANTHER" id="PTHR28133">
    <property type="entry name" value="REQUIRED FOR RESPIRATORY GROWTH PROTEIN 7, MITOCHONDRIAL"/>
    <property type="match status" value="1"/>
</dbReference>
<evidence type="ECO:0000256" key="1">
    <source>
        <dbReference type="ARBA" id="ARBA00004173"/>
    </source>
</evidence>
<dbReference type="RefSeq" id="XP_018127395.2">
    <property type="nucleotide sequence ID" value="XM_018277491.2"/>
</dbReference>
<dbReference type="SUPFAM" id="SSF52980">
    <property type="entry name" value="Restriction endonuclease-like"/>
    <property type="match status" value="1"/>
</dbReference>
<accession>A0A1B8GCX2</accession>
<name>A0A1B8GCX2_9PEZI</name>
<dbReference type="Proteomes" id="UP000091956">
    <property type="component" value="Unassembled WGS sequence"/>
</dbReference>
<reference evidence="4" key="2">
    <citation type="journal article" date="2018" name="Nat. Commun.">
        <title>Extreme sensitivity to ultraviolet light in the fungal pathogen causing white-nose syndrome of bats.</title>
        <authorList>
            <person name="Palmer J.M."/>
            <person name="Drees K.P."/>
            <person name="Foster J.T."/>
            <person name="Lindner D.L."/>
        </authorList>
    </citation>
    <scope>NUCLEOTIDE SEQUENCE [LARGE SCALE GENOMIC DNA]</scope>
    <source>
        <strain evidence="4">UAMH 10579</strain>
    </source>
</reference>
<evidence type="ECO:0000313" key="3">
    <source>
        <dbReference type="EMBL" id="OBT93662.2"/>
    </source>
</evidence>
<dbReference type="GO" id="GO:0006302">
    <property type="term" value="P:double-strand break repair"/>
    <property type="evidence" value="ECO:0007669"/>
    <property type="project" value="UniProtKB-ARBA"/>
</dbReference>
<dbReference type="GO" id="GO:0005739">
    <property type="term" value="C:mitochondrion"/>
    <property type="evidence" value="ECO:0007669"/>
    <property type="project" value="UniProtKB-SubCell"/>
</dbReference>
<dbReference type="PANTHER" id="PTHR28133:SF1">
    <property type="entry name" value="REQUIRED FOR RESPIRATORY GROWTH PROTEIN 7, MITOCHONDRIAL"/>
    <property type="match status" value="1"/>
</dbReference>
<protein>
    <recommendedName>
        <fullName evidence="5">Required for respiratory growth protein 7, mitochondrial</fullName>
    </recommendedName>
</protein>
<dbReference type="AlphaFoldDB" id="A0A1B8GCX2"/>
<keyword evidence="2" id="KW-0496">Mitochondrion</keyword>
<dbReference type="InterPro" id="IPR011856">
    <property type="entry name" value="tRNA_endonuc-like_dom_sf"/>
</dbReference>
<dbReference type="EMBL" id="KV460251">
    <property type="protein sequence ID" value="OBT93662.2"/>
    <property type="molecule type" value="Genomic_DNA"/>
</dbReference>